<evidence type="ECO:0000256" key="6">
    <source>
        <dbReference type="RuleBase" id="RU362125"/>
    </source>
</evidence>
<keyword evidence="5 6" id="KW-0560">Oxidoreductase</keyword>
<evidence type="ECO:0000256" key="3">
    <source>
        <dbReference type="ARBA" id="ARBA00022630"/>
    </source>
</evidence>
<feature type="domain" description="Acyl-CoA dehydrogenase/oxidase N-terminal" evidence="9">
    <location>
        <begin position="14"/>
        <end position="115"/>
    </location>
</feature>
<dbReference type="CDD" id="cd00567">
    <property type="entry name" value="ACAD"/>
    <property type="match status" value="1"/>
</dbReference>
<dbReference type="PANTHER" id="PTHR48083:SF2">
    <property type="entry name" value="MEDIUM-CHAIN SPECIFIC ACYL-COA DEHYDROGENASE, MITOCHONDRIAL"/>
    <property type="match status" value="1"/>
</dbReference>
<dbReference type="InterPro" id="IPR013786">
    <property type="entry name" value="AcylCoA_DH/ox_N"/>
</dbReference>
<dbReference type="EMBL" id="JBHUIO010000006">
    <property type="protein sequence ID" value="MFD2170754.1"/>
    <property type="molecule type" value="Genomic_DNA"/>
</dbReference>
<evidence type="ECO:0000256" key="5">
    <source>
        <dbReference type="ARBA" id="ARBA00023002"/>
    </source>
</evidence>
<name>A0ABW4ZYX6_9BACL</name>
<dbReference type="PANTHER" id="PTHR48083">
    <property type="entry name" value="MEDIUM-CHAIN SPECIFIC ACYL-COA DEHYDROGENASE, MITOCHONDRIAL-RELATED"/>
    <property type="match status" value="1"/>
</dbReference>
<dbReference type="Gene3D" id="2.40.110.10">
    <property type="entry name" value="Butyryl-CoA Dehydrogenase, subunit A, domain 2"/>
    <property type="match status" value="1"/>
</dbReference>
<comment type="similarity">
    <text evidence="2 6">Belongs to the acyl-CoA dehydrogenase family.</text>
</comment>
<dbReference type="GO" id="GO:0016491">
    <property type="term" value="F:oxidoreductase activity"/>
    <property type="evidence" value="ECO:0007669"/>
    <property type="project" value="UniProtKB-KW"/>
</dbReference>
<comment type="cofactor">
    <cofactor evidence="1 6">
        <name>FAD</name>
        <dbReference type="ChEBI" id="CHEBI:57692"/>
    </cofactor>
</comment>
<evidence type="ECO:0000256" key="2">
    <source>
        <dbReference type="ARBA" id="ARBA00009347"/>
    </source>
</evidence>
<accession>A0ABW4ZYX6</accession>
<keyword evidence="11" id="KW-1185">Reference proteome</keyword>
<dbReference type="SUPFAM" id="SSF56645">
    <property type="entry name" value="Acyl-CoA dehydrogenase NM domain-like"/>
    <property type="match status" value="1"/>
</dbReference>
<dbReference type="InterPro" id="IPR046373">
    <property type="entry name" value="Acyl-CoA_Oxase/DH_mid-dom_sf"/>
</dbReference>
<comment type="caution">
    <text evidence="10">The sequence shown here is derived from an EMBL/GenBank/DDBJ whole genome shotgun (WGS) entry which is preliminary data.</text>
</comment>
<dbReference type="SUPFAM" id="SSF47203">
    <property type="entry name" value="Acyl-CoA dehydrogenase C-terminal domain-like"/>
    <property type="match status" value="1"/>
</dbReference>
<feature type="domain" description="Acyl-CoA dehydrogenase/oxidase C-terminal" evidence="7">
    <location>
        <begin position="228"/>
        <end position="372"/>
    </location>
</feature>
<evidence type="ECO:0000256" key="4">
    <source>
        <dbReference type="ARBA" id="ARBA00022827"/>
    </source>
</evidence>
<evidence type="ECO:0000313" key="11">
    <source>
        <dbReference type="Proteomes" id="UP001597343"/>
    </source>
</evidence>
<dbReference type="RefSeq" id="WP_386047014.1">
    <property type="nucleotide sequence ID" value="NZ_JBHUIO010000006.1"/>
</dbReference>
<dbReference type="InterPro" id="IPR036250">
    <property type="entry name" value="AcylCo_DH-like_C"/>
</dbReference>
<organism evidence="10 11">
    <name type="scientific">Tumebacillus lipolyticus</name>
    <dbReference type="NCBI Taxonomy" id="1280370"/>
    <lineage>
        <taxon>Bacteria</taxon>
        <taxon>Bacillati</taxon>
        <taxon>Bacillota</taxon>
        <taxon>Bacilli</taxon>
        <taxon>Bacillales</taxon>
        <taxon>Alicyclobacillaceae</taxon>
        <taxon>Tumebacillus</taxon>
    </lineage>
</organism>
<dbReference type="Proteomes" id="UP001597343">
    <property type="component" value="Unassembled WGS sequence"/>
</dbReference>
<reference evidence="11" key="1">
    <citation type="journal article" date="2019" name="Int. J. Syst. Evol. Microbiol.">
        <title>The Global Catalogue of Microorganisms (GCM) 10K type strain sequencing project: providing services to taxonomists for standard genome sequencing and annotation.</title>
        <authorList>
            <consortium name="The Broad Institute Genomics Platform"/>
            <consortium name="The Broad Institute Genome Sequencing Center for Infectious Disease"/>
            <person name="Wu L."/>
            <person name="Ma J."/>
        </authorList>
    </citation>
    <scope>NUCLEOTIDE SEQUENCE [LARGE SCALE GENOMIC DNA]</scope>
    <source>
        <strain evidence="11">CGMCC 1.13574</strain>
    </source>
</reference>
<dbReference type="Pfam" id="PF02770">
    <property type="entry name" value="Acyl-CoA_dh_M"/>
    <property type="match status" value="1"/>
</dbReference>
<evidence type="ECO:0000259" key="9">
    <source>
        <dbReference type="Pfam" id="PF02771"/>
    </source>
</evidence>
<dbReference type="EC" id="1.-.-.-" evidence="10"/>
<evidence type="ECO:0000259" key="7">
    <source>
        <dbReference type="Pfam" id="PF00441"/>
    </source>
</evidence>
<dbReference type="Gene3D" id="1.10.540.10">
    <property type="entry name" value="Acyl-CoA dehydrogenase/oxidase, N-terminal domain"/>
    <property type="match status" value="1"/>
</dbReference>
<proteinExistence type="inferred from homology"/>
<protein>
    <submittedName>
        <fullName evidence="10">Acyl-CoA dehydrogenase family protein</fullName>
        <ecNumber evidence="10">1.-.-.-</ecNumber>
    </submittedName>
</protein>
<dbReference type="Pfam" id="PF00441">
    <property type="entry name" value="Acyl-CoA_dh_1"/>
    <property type="match status" value="1"/>
</dbReference>
<gene>
    <name evidence="10" type="ORF">ACFSOY_12145</name>
</gene>
<dbReference type="InterPro" id="IPR037069">
    <property type="entry name" value="AcylCoA_DH/ox_N_sf"/>
</dbReference>
<dbReference type="InterPro" id="IPR009100">
    <property type="entry name" value="AcylCoA_DH/oxidase_NM_dom_sf"/>
</dbReference>
<evidence type="ECO:0000256" key="1">
    <source>
        <dbReference type="ARBA" id="ARBA00001974"/>
    </source>
</evidence>
<feature type="domain" description="Acyl-CoA oxidase/dehydrogenase middle" evidence="8">
    <location>
        <begin position="120"/>
        <end position="212"/>
    </location>
</feature>
<keyword evidence="3 6" id="KW-0285">Flavoprotein</keyword>
<dbReference type="Gene3D" id="1.20.140.10">
    <property type="entry name" value="Butyryl-CoA Dehydrogenase, subunit A, domain 3"/>
    <property type="match status" value="1"/>
</dbReference>
<sequence length="400" mass="44939">MNFSYDQNDVYWLQKIRHFLIEQDVNNEFAVDASEKFPWHVRQNAGRAGLIGLDVSIEGGGHNLNALTMGLIYEEMGRCSVNCRELFGAGHGLMIDQFGSKYQKERYLPDLLKGDILVGVGLTERDTGSDLSSTKTFARRVENGYVLQGRKEWVSRVEEAGVFVVFAKTNLNPGVNDLTAFLVDMDDPKISKYAYSPMGLKGWSYGGFELNGVFVPEENRLGAVGQAFEIFNHHFGYWRILMALICIGSAKEAIDQAIAYSKERNVFGGPLARFHSVMHKVSESLTELDAAKLLCYRALNMLDLGQPCIREVAMAKWYGTEVAHRAIDHAIQIHGARGYCREYGLEQRLRDTRGLVIADGSNEVMKSLIGRETFGRSIYDSMYGREKRQEEDLPAAATFI</sequence>
<dbReference type="Pfam" id="PF02771">
    <property type="entry name" value="Acyl-CoA_dh_N"/>
    <property type="match status" value="1"/>
</dbReference>
<evidence type="ECO:0000259" key="8">
    <source>
        <dbReference type="Pfam" id="PF02770"/>
    </source>
</evidence>
<dbReference type="InterPro" id="IPR006091">
    <property type="entry name" value="Acyl-CoA_Oxase/DH_mid-dom"/>
</dbReference>
<keyword evidence="4 6" id="KW-0274">FAD</keyword>
<evidence type="ECO:0000313" key="10">
    <source>
        <dbReference type="EMBL" id="MFD2170754.1"/>
    </source>
</evidence>
<dbReference type="InterPro" id="IPR050741">
    <property type="entry name" value="Acyl-CoA_dehydrogenase"/>
</dbReference>
<dbReference type="InterPro" id="IPR009075">
    <property type="entry name" value="AcylCo_DH/oxidase_C"/>
</dbReference>